<organism evidence="4 5">
    <name type="scientific">Escallonia herrerae</name>
    <dbReference type="NCBI Taxonomy" id="1293975"/>
    <lineage>
        <taxon>Eukaryota</taxon>
        <taxon>Viridiplantae</taxon>
        <taxon>Streptophyta</taxon>
        <taxon>Embryophyta</taxon>
        <taxon>Tracheophyta</taxon>
        <taxon>Spermatophyta</taxon>
        <taxon>Magnoliopsida</taxon>
        <taxon>eudicotyledons</taxon>
        <taxon>Gunneridae</taxon>
        <taxon>Pentapetalae</taxon>
        <taxon>asterids</taxon>
        <taxon>campanulids</taxon>
        <taxon>Escalloniales</taxon>
        <taxon>Escalloniaceae</taxon>
        <taxon>Escallonia</taxon>
    </lineage>
</organism>
<evidence type="ECO:0000313" key="5">
    <source>
        <dbReference type="Proteomes" id="UP001188597"/>
    </source>
</evidence>
<evidence type="ECO:0000256" key="2">
    <source>
        <dbReference type="ARBA" id="ARBA00023163"/>
    </source>
</evidence>
<gene>
    <name evidence="4" type="ORF">RJ639_005500</name>
</gene>
<keyword evidence="2" id="KW-0804">Transcription</keyword>
<feature type="short sequence motif" description="VHIID" evidence="3">
    <location>
        <begin position="1745"/>
        <end position="1749"/>
    </location>
</feature>
<feature type="short sequence motif" description="VHIID" evidence="3">
    <location>
        <begin position="792"/>
        <end position="796"/>
    </location>
</feature>
<comment type="caution">
    <text evidence="3">Lacks conserved residue(s) required for the propagation of feature annotation.</text>
</comment>
<accession>A0AA88VUD6</accession>
<evidence type="ECO:0000256" key="1">
    <source>
        <dbReference type="ARBA" id="ARBA00023015"/>
    </source>
</evidence>
<feature type="region of interest" description="Leucine repeat II (LRII)" evidence="3">
    <location>
        <begin position="1791"/>
        <end position="1823"/>
    </location>
</feature>
<sequence>MELGSVVGDAAELMLLLLDLKRSPYEPQFPGTETSIHPVIFRHSKWERQGGLTYPSQQQTVKMAKQFSEHRKYCRIAFGEPEVVDLMKEAPCSFSAASLELLNKYGSRMKRLEGVEQQHYSNVTNDQELSTVEIMKLATARYASFLTQSSGDRFTLTHPFNGNHTALSREVTDDLELALFLLASAEKVANEQFDPAWELLHMCNHLASPTGDPVQRVVYYFAEALQERIKRKTGIVSSDGWECNKRWQSRLEEEITCLLPSSFAHRQELPFYSATQFSGIQAILESMASAKRIHLVDLGIRSGSHWTILMQALAIRHECPLESLKVTAIGTTSRQLVEETGRRLSSFSDTLSIPFSFKVVMVSDMQDLSEHLFEVEADEAVGVYCSLSLMNFIARPNHLEALMRVIKTICPIVMVVTEVEANTNSPAFMDRFVQLLLLNSAYFDSFEASMNRCNPNRMKLEADYFRGGIQNVLTFEAEERTIVNMTIDGWRNTLKRYGLVETELSMSSRYQADLVVKKFNCGSSCTLAEEGFFLPKYQEEQPLPTFPEFGSLNEISLPPYQLYQEEVTKPVSIQSETLELIRPQKAKPHTSPLASLRILKNHQSRLRDFNGEKINMPSYDTACRKVSDHKLSTHAIIRLAGENFIQSRSQKVDTLSVLSHPFPSSFIGPYERSRDVELVQFLLASAEKVGQHQFDRASKLLNRCNELSSNIGNPVQRLVYYFSEALREKIERETGTTTLKGLGKKQPFDFEEAYMNPTPSIIAFHQKVPFSQVCQFVGIQAITENIAEAKRVHVIDLAIRSGSQYSVLMQALAARREYPLEHLKITAVGTKSEAKIEEAGKRLVSFAESLNLPFSFKVVMVADMLDLTEDLFELDDEEDVAVYSPFLLSNMIGRQDQLECVMRVIRTIDPRVMVVSEVEASHNSLVFVNRFTEALFFYSAFFDSVEDCMGHDELNRLNIEFYFSHYLCLDTSLSRKKYTRLSVVNYRTSVSIEFVGFSLGHVLIAFPTVSGIGVMSNMFSAELSEILDKYNPEGLERGEGGNETEQFTEQPKCRKTEDWRGSGDVQTFCSDLGFYQDDNVEDGKLLSNLGSLADLYFDIDSPPFRLRRDFKACEYSVELIEPQVVEPVDIEKKRSSSFRQLTDETFSVASDDTSSTKLAGEKFIQSCSQIPSGLGRPYASSFLGHSDEEMRDVELLNSRGNPVQRLVYYFSEALREKIDRETRTVASKGLGKKHSFDLIEALMSPTPTVIAFQKDLPFSQVIQFAVMVQDMRDLSEDHFELYDDEAVAFYSPYALWSMIVGQIIWNMVWLMMIQPEWFQNPNTSAREYETFLQPRERKGECEKLASMSGGHFSRGLVSGSAALVECKHRNWLHASSLPNTEKGTMFHRDYAKKAFFRPSPNNSFFPRMMSEVSPLEQFSFGGALVKYNSLKGFGGGEVEDVAIHNEFYGTDNWIEYKAINSFCSDLGFYQDNTAEEGLLSSKYQQEQQMLLLPDFGGLDDMHLDIGSPLLQSCEEEEEILKLVSIKSEESELAESRKEKPYALPLASLGILKNYENRFRQLNGEKIYDSSYDTSCMKVSARKLSTEAIIRFAGEKFIQSSSQRVDDLSVFSHPFSNWFCGASVAEMRDVELVQYLLASAEKVGEQQFDRASKLLNQCGELSSNKGNPIERLVYHFSEALQERIDRETGRITSTKLRTKQMYELEESIINFTPSVIEFHQQVPFYQVTQFTGIQAIVENVEGAKRVHVIDLEIRNGTQCTVLMQALAARVECPLEHLKITAVGTTSKPQIDEIGERLKSFAQSMSLSFSFNVVMVADMLDLKEDLFELDAEEAVAIYSSYLLWTMIAQPDRLERLMRVINNINPCIMVVAEIEANQNSPVFVTRFTEALFYYLFYYGAFFDRLDDCMEDDNINRMITESMFSLAIRNVVASEGEERTMRHVSIGVWRAFFARFGMVEAELSMSSLYQAKLVTKNFACGSSCTLEMNGKCLTIGWKGKPIFSLSAWKLL</sequence>
<feature type="region of interest" description="Leucine repeat II (LRII)" evidence="3">
    <location>
        <begin position="339"/>
        <end position="371"/>
    </location>
</feature>
<keyword evidence="1" id="KW-0805">Transcription regulation</keyword>
<comment type="similarity">
    <text evidence="3">Belongs to the GRAS family.</text>
</comment>
<reference evidence="4" key="1">
    <citation type="submission" date="2022-12" db="EMBL/GenBank/DDBJ databases">
        <title>Draft genome assemblies for two species of Escallonia (Escalloniales).</title>
        <authorList>
            <person name="Chanderbali A."/>
            <person name="Dervinis C."/>
            <person name="Anghel I."/>
            <person name="Soltis D."/>
            <person name="Soltis P."/>
            <person name="Zapata F."/>
        </authorList>
    </citation>
    <scope>NUCLEOTIDE SEQUENCE</scope>
    <source>
        <strain evidence="4">UCBG64.0493</strain>
        <tissue evidence="4">Leaf</tissue>
    </source>
</reference>
<feature type="region of interest" description="SAW" evidence="3">
    <location>
        <begin position="973"/>
        <end position="1051"/>
    </location>
</feature>
<dbReference type="InterPro" id="IPR005202">
    <property type="entry name" value="TF_GRAS"/>
</dbReference>
<feature type="region of interest" description="Leucine repeat II (LRII)" evidence="3">
    <location>
        <begin position="838"/>
        <end position="870"/>
    </location>
</feature>
<dbReference type="Proteomes" id="UP001188597">
    <property type="component" value="Unassembled WGS sequence"/>
</dbReference>
<proteinExistence type="inferred from homology"/>
<evidence type="ECO:0000256" key="3">
    <source>
        <dbReference type="PROSITE-ProRule" id="PRU01191"/>
    </source>
</evidence>
<comment type="caution">
    <text evidence="4">The sequence shown here is derived from an EMBL/GenBank/DDBJ whole genome shotgun (WGS) entry which is preliminary data.</text>
</comment>
<dbReference type="EMBL" id="JAVXUP010001130">
    <property type="protein sequence ID" value="KAK3015626.1"/>
    <property type="molecule type" value="Genomic_DNA"/>
</dbReference>
<protein>
    <submittedName>
        <fullName evidence="4">Uncharacterized protein</fullName>
    </submittedName>
</protein>
<feature type="region of interest" description="SAW" evidence="3">
    <location>
        <begin position="474"/>
        <end position="550"/>
    </location>
</feature>
<evidence type="ECO:0000313" key="4">
    <source>
        <dbReference type="EMBL" id="KAK3015626.1"/>
    </source>
</evidence>
<dbReference type="Pfam" id="PF03514">
    <property type="entry name" value="GRAS"/>
    <property type="match status" value="3"/>
</dbReference>
<feature type="region of interest" description="SAW" evidence="3">
    <location>
        <begin position="1929"/>
        <end position="2005"/>
    </location>
</feature>
<dbReference type="PROSITE" id="PS50985">
    <property type="entry name" value="GRAS"/>
    <property type="match status" value="3"/>
</dbReference>
<name>A0AA88VUD6_9ASTE</name>
<dbReference type="PANTHER" id="PTHR31636">
    <property type="entry name" value="OSJNBA0084A10.13 PROTEIN-RELATED"/>
    <property type="match status" value="1"/>
</dbReference>
<keyword evidence="5" id="KW-1185">Reference proteome</keyword>